<dbReference type="SUPFAM" id="SSF53850">
    <property type="entry name" value="Periplasmic binding protein-like II"/>
    <property type="match status" value="1"/>
</dbReference>
<dbReference type="Pfam" id="PF00126">
    <property type="entry name" value="HTH_1"/>
    <property type="match status" value="1"/>
</dbReference>
<dbReference type="PANTHER" id="PTHR30537">
    <property type="entry name" value="HTH-TYPE TRANSCRIPTIONAL REGULATOR"/>
    <property type="match status" value="1"/>
</dbReference>
<feature type="domain" description="HTH lysR-type" evidence="5">
    <location>
        <begin position="1"/>
        <end position="59"/>
    </location>
</feature>
<evidence type="ECO:0000256" key="3">
    <source>
        <dbReference type="ARBA" id="ARBA00023125"/>
    </source>
</evidence>
<keyword evidence="3" id="KW-0238">DNA-binding</keyword>
<dbReference type="PANTHER" id="PTHR30537:SF5">
    <property type="entry name" value="HTH-TYPE TRANSCRIPTIONAL ACTIVATOR TTDR-RELATED"/>
    <property type="match status" value="1"/>
</dbReference>
<dbReference type="InterPro" id="IPR058163">
    <property type="entry name" value="LysR-type_TF_proteobact-type"/>
</dbReference>
<keyword evidence="7" id="KW-1185">Reference proteome</keyword>
<dbReference type="EMBL" id="BAAAEM010000002">
    <property type="protein sequence ID" value="GAA0468264.1"/>
    <property type="molecule type" value="Genomic_DNA"/>
</dbReference>
<dbReference type="Gene3D" id="3.40.190.290">
    <property type="match status" value="1"/>
</dbReference>
<dbReference type="CDD" id="cd08422">
    <property type="entry name" value="PBP2_CrgA_like"/>
    <property type="match status" value="1"/>
</dbReference>
<protein>
    <submittedName>
        <fullName evidence="6">LysR family transcriptional regulator</fullName>
    </submittedName>
</protein>
<keyword evidence="2" id="KW-0805">Transcription regulation</keyword>
<reference evidence="6 7" key="1">
    <citation type="journal article" date="2019" name="Int. J. Syst. Evol. Microbiol.">
        <title>The Global Catalogue of Microorganisms (GCM) 10K type strain sequencing project: providing services to taxonomists for standard genome sequencing and annotation.</title>
        <authorList>
            <consortium name="The Broad Institute Genomics Platform"/>
            <consortium name="The Broad Institute Genome Sequencing Center for Infectious Disease"/>
            <person name="Wu L."/>
            <person name="Ma J."/>
        </authorList>
    </citation>
    <scope>NUCLEOTIDE SEQUENCE [LARGE SCALE GENOMIC DNA]</scope>
    <source>
        <strain evidence="6 7">JCM 14162</strain>
    </source>
</reference>
<sequence length="300" mass="32934">MHPISEMSVFTEVVQSGSFVEAGRRLGLTSSGVSKKISRFEDRLGVRLFNRTTRSLSLTEAGTALFERCEDILAAIEDAEGTAKDLSSVPKGMLRIAASDALSLQVLVPFLDGFSKDYPDVSVLLLQGDGGINLLNERVDVALLFERPAETSFIARKLIDDPWVICASPEYLERYGTPTTSSDLLDHHCLTIHAKGQTSDQWTFDDGNEVQSVRVNSTFSGIGLTVKAAALQNMGIARLAHFLVSSEIATGRLKPVLADQIKVDDRAIYAVYPNRQHLPFKTRVFVDALSQYINENMIAP</sequence>
<evidence type="ECO:0000256" key="1">
    <source>
        <dbReference type="ARBA" id="ARBA00009437"/>
    </source>
</evidence>
<dbReference type="InterPro" id="IPR000847">
    <property type="entry name" value="LysR_HTH_N"/>
</dbReference>
<dbReference type="InterPro" id="IPR036390">
    <property type="entry name" value="WH_DNA-bd_sf"/>
</dbReference>
<name>A0ABN1A5U1_9SPHN</name>
<evidence type="ECO:0000256" key="4">
    <source>
        <dbReference type="ARBA" id="ARBA00023163"/>
    </source>
</evidence>
<organism evidence="6 7">
    <name type="scientific">Parasphingorhabdus litoris</name>
    <dbReference type="NCBI Taxonomy" id="394733"/>
    <lineage>
        <taxon>Bacteria</taxon>
        <taxon>Pseudomonadati</taxon>
        <taxon>Pseudomonadota</taxon>
        <taxon>Alphaproteobacteria</taxon>
        <taxon>Sphingomonadales</taxon>
        <taxon>Sphingomonadaceae</taxon>
        <taxon>Parasphingorhabdus</taxon>
    </lineage>
</organism>
<accession>A0ABN1A5U1</accession>
<dbReference type="InterPro" id="IPR005119">
    <property type="entry name" value="LysR_subst-bd"/>
</dbReference>
<evidence type="ECO:0000313" key="6">
    <source>
        <dbReference type="EMBL" id="GAA0468264.1"/>
    </source>
</evidence>
<dbReference type="PROSITE" id="PS50931">
    <property type="entry name" value="HTH_LYSR"/>
    <property type="match status" value="1"/>
</dbReference>
<evidence type="ECO:0000313" key="7">
    <source>
        <dbReference type="Proteomes" id="UP001500713"/>
    </source>
</evidence>
<gene>
    <name evidence="6" type="ORF">GCM10009096_06420</name>
</gene>
<keyword evidence="4" id="KW-0804">Transcription</keyword>
<evidence type="ECO:0000256" key="2">
    <source>
        <dbReference type="ARBA" id="ARBA00023015"/>
    </source>
</evidence>
<comment type="caution">
    <text evidence="6">The sequence shown here is derived from an EMBL/GenBank/DDBJ whole genome shotgun (WGS) entry which is preliminary data.</text>
</comment>
<proteinExistence type="inferred from homology"/>
<dbReference type="SUPFAM" id="SSF46785">
    <property type="entry name" value="Winged helix' DNA-binding domain"/>
    <property type="match status" value="1"/>
</dbReference>
<comment type="similarity">
    <text evidence="1">Belongs to the LysR transcriptional regulatory family.</text>
</comment>
<evidence type="ECO:0000259" key="5">
    <source>
        <dbReference type="PROSITE" id="PS50931"/>
    </source>
</evidence>
<dbReference type="Gene3D" id="1.10.10.10">
    <property type="entry name" value="Winged helix-like DNA-binding domain superfamily/Winged helix DNA-binding domain"/>
    <property type="match status" value="1"/>
</dbReference>
<dbReference type="Proteomes" id="UP001500713">
    <property type="component" value="Unassembled WGS sequence"/>
</dbReference>
<dbReference type="Pfam" id="PF03466">
    <property type="entry name" value="LysR_substrate"/>
    <property type="match status" value="1"/>
</dbReference>
<dbReference type="InterPro" id="IPR036388">
    <property type="entry name" value="WH-like_DNA-bd_sf"/>
</dbReference>